<feature type="domain" description="Activator of Hsp90 ATPase homologue 1/2-like C-terminal" evidence="2">
    <location>
        <begin position="16"/>
        <end position="157"/>
    </location>
</feature>
<gene>
    <name evidence="3" type="ORF">KSF_103940</name>
</gene>
<sequence>MTNGSLRDLVVTRLFNAPLSLVWKAWSDPEYVVQWWGPEGFTSPFARMDFREGGTSLVCMRSPDLGEYYSTWRYEKIVPMRRIEYIHNLADKDGKKVDPVSVGMPPDFPQDQRHEATFKDLGNGRTEMTVMEYDWTVGHMMEMSRLGLEQCLKKMATSIAPA</sequence>
<dbReference type="Gene3D" id="3.30.530.20">
    <property type="match status" value="1"/>
</dbReference>
<evidence type="ECO:0000313" key="4">
    <source>
        <dbReference type="Proteomes" id="UP000597444"/>
    </source>
</evidence>
<comment type="caution">
    <text evidence="3">The sequence shown here is derived from an EMBL/GenBank/DDBJ whole genome shotgun (WGS) entry which is preliminary data.</text>
</comment>
<name>A0A8J3IT84_9CHLR</name>
<dbReference type="EMBL" id="BNJK01000002">
    <property type="protein sequence ID" value="GHP00347.1"/>
    <property type="molecule type" value="Genomic_DNA"/>
</dbReference>
<reference evidence="3" key="1">
    <citation type="submission" date="2020-10" db="EMBL/GenBank/DDBJ databases">
        <title>Taxonomic study of unclassified bacteria belonging to the class Ktedonobacteria.</title>
        <authorList>
            <person name="Yabe S."/>
            <person name="Wang C.M."/>
            <person name="Zheng Y."/>
            <person name="Sakai Y."/>
            <person name="Cavaletti L."/>
            <person name="Monciardini P."/>
            <person name="Donadio S."/>
        </authorList>
    </citation>
    <scope>NUCLEOTIDE SEQUENCE</scope>
    <source>
        <strain evidence="3">ID150040</strain>
    </source>
</reference>
<dbReference type="InterPro" id="IPR023393">
    <property type="entry name" value="START-like_dom_sf"/>
</dbReference>
<dbReference type="Pfam" id="PF08327">
    <property type="entry name" value="AHSA1"/>
    <property type="match status" value="1"/>
</dbReference>
<evidence type="ECO:0000313" key="3">
    <source>
        <dbReference type="EMBL" id="GHP00347.1"/>
    </source>
</evidence>
<dbReference type="AlphaFoldDB" id="A0A8J3IT84"/>
<dbReference type="RefSeq" id="WP_220210874.1">
    <property type="nucleotide sequence ID" value="NZ_BNJK01000002.1"/>
</dbReference>
<protein>
    <submittedName>
        <fullName evidence="3">ATPase</fullName>
    </submittedName>
</protein>
<accession>A0A8J3IT84</accession>
<organism evidence="3 4">
    <name type="scientific">Reticulibacter mediterranei</name>
    <dbReference type="NCBI Taxonomy" id="2778369"/>
    <lineage>
        <taxon>Bacteria</taxon>
        <taxon>Bacillati</taxon>
        <taxon>Chloroflexota</taxon>
        <taxon>Ktedonobacteria</taxon>
        <taxon>Ktedonobacterales</taxon>
        <taxon>Reticulibacteraceae</taxon>
        <taxon>Reticulibacter</taxon>
    </lineage>
</organism>
<dbReference type="SUPFAM" id="SSF55961">
    <property type="entry name" value="Bet v1-like"/>
    <property type="match status" value="1"/>
</dbReference>
<dbReference type="Proteomes" id="UP000597444">
    <property type="component" value="Unassembled WGS sequence"/>
</dbReference>
<proteinExistence type="inferred from homology"/>
<comment type="similarity">
    <text evidence="1">Belongs to the AHA1 family.</text>
</comment>
<dbReference type="InterPro" id="IPR013538">
    <property type="entry name" value="ASHA1/2-like_C"/>
</dbReference>
<keyword evidence="4" id="KW-1185">Reference proteome</keyword>
<evidence type="ECO:0000256" key="1">
    <source>
        <dbReference type="ARBA" id="ARBA00006817"/>
    </source>
</evidence>
<evidence type="ECO:0000259" key="2">
    <source>
        <dbReference type="Pfam" id="PF08327"/>
    </source>
</evidence>